<feature type="compositionally biased region" description="Low complexity" evidence="1">
    <location>
        <begin position="138"/>
        <end position="148"/>
    </location>
</feature>
<organism evidence="2 3">
    <name type="scientific">Nonomuraea rhodomycinica</name>
    <dbReference type="NCBI Taxonomy" id="1712872"/>
    <lineage>
        <taxon>Bacteria</taxon>
        <taxon>Bacillati</taxon>
        <taxon>Actinomycetota</taxon>
        <taxon>Actinomycetes</taxon>
        <taxon>Streptosporangiales</taxon>
        <taxon>Streptosporangiaceae</taxon>
        <taxon>Nonomuraea</taxon>
    </lineage>
</organism>
<reference evidence="2 3" key="1">
    <citation type="submission" date="2020-06" db="EMBL/GenBank/DDBJ databases">
        <authorList>
            <person name="Chanama M."/>
        </authorList>
    </citation>
    <scope>NUCLEOTIDE SEQUENCE [LARGE SCALE GENOMIC DNA]</scope>
    <source>
        <strain evidence="2 3">TBRC6557</strain>
    </source>
</reference>
<feature type="region of interest" description="Disordered" evidence="1">
    <location>
        <begin position="186"/>
        <end position="217"/>
    </location>
</feature>
<accession>A0A7Y6IJ43</accession>
<dbReference type="EMBL" id="JABWGO010000001">
    <property type="protein sequence ID" value="NUW39088.1"/>
    <property type="molecule type" value="Genomic_DNA"/>
</dbReference>
<protein>
    <submittedName>
        <fullName evidence="2">TniB family NTP-binding protein</fullName>
    </submittedName>
</protein>
<evidence type="ECO:0000256" key="1">
    <source>
        <dbReference type="SAM" id="MobiDB-lite"/>
    </source>
</evidence>
<dbReference type="AlphaFoldDB" id="A0A7Y6IJ43"/>
<feature type="region of interest" description="Disordered" evidence="1">
    <location>
        <begin position="129"/>
        <end position="163"/>
    </location>
</feature>
<gene>
    <name evidence="2" type="ORF">HT134_02950</name>
</gene>
<comment type="caution">
    <text evidence="2">The sequence shown here is derived from an EMBL/GenBank/DDBJ whole genome shotgun (WGS) entry which is preliminary data.</text>
</comment>
<evidence type="ECO:0000313" key="2">
    <source>
        <dbReference type="EMBL" id="NUW39088.1"/>
    </source>
</evidence>
<dbReference type="Proteomes" id="UP000546126">
    <property type="component" value="Unassembled WGS sequence"/>
</dbReference>
<sequence>MAGRTPAPAQCHAGTRDLHAPVAYVQTPITAKPKSTCKATMHVYGADTGNMELPELIRQVAQSLNDHGTKVLVLDDITRLRTHRADDQDVLDLIRAFMSMHVTLILIGLDTPGSGLLQEGRLLRAVVHRRPDTQPSQPCRRPGPTATARPRKHKTNPLHPMGLSHPAHAASLLRWAERCLRSVTHRLSPRRGRSPRSTPRQSLDDDAEAGTHSGVLA</sequence>
<keyword evidence="3" id="KW-1185">Reference proteome</keyword>
<name>A0A7Y6IJ43_9ACTN</name>
<proteinExistence type="predicted"/>
<evidence type="ECO:0000313" key="3">
    <source>
        <dbReference type="Proteomes" id="UP000546126"/>
    </source>
</evidence>